<dbReference type="EMBL" id="CP093547">
    <property type="protein sequence ID" value="UNP30577.1"/>
    <property type="molecule type" value="Genomic_DNA"/>
</dbReference>
<keyword evidence="3" id="KW-1185">Reference proteome</keyword>
<dbReference type="PROSITE" id="PS51186">
    <property type="entry name" value="GNAT"/>
    <property type="match status" value="1"/>
</dbReference>
<dbReference type="PANTHER" id="PTHR43441">
    <property type="entry name" value="RIBOSOMAL-PROTEIN-SERINE ACETYLTRANSFERASE"/>
    <property type="match status" value="1"/>
</dbReference>
<accession>A0ABY3XG11</accession>
<gene>
    <name evidence="2" type="ORF">MOV92_04725</name>
</gene>
<dbReference type="InterPro" id="IPR051908">
    <property type="entry name" value="Ribosomal_N-acetyltransferase"/>
</dbReference>
<organism evidence="2 3">
    <name type="scientific">Lysobacter gummosus</name>
    <dbReference type="NCBI Taxonomy" id="262324"/>
    <lineage>
        <taxon>Bacteria</taxon>
        <taxon>Pseudomonadati</taxon>
        <taxon>Pseudomonadota</taxon>
        <taxon>Gammaproteobacteria</taxon>
        <taxon>Lysobacterales</taxon>
        <taxon>Lysobacteraceae</taxon>
        <taxon>Lysobacter</taxon>
    </lineage>
</organism>
<dbReference type="PANTHER" id="PTHR43441:SF11">
    <property type="entry name" value="RIBOSOMAL-PROTEIN-SERINE ACETYLTRANSFERASE"/>
    <property type="match status" value="1"/>
</dbReference>
<dbReference type="InterPro" id="IPR016181">
    <property type="entry name" value="Acyl_CoA_acyltransferase"/>
</dbReference>
<dbReference type="Gene3D" id="3.40.630.30">
    <property type="match status" value="1"/>
</dbReference>
<dbReference type="CDD" id="cd04301">
    <property type="entry name" value="NAT_SF"/>
    <property type="match status" value="1"/>
</dbReference>
<evidence type="ECO:0000313" key="3">
    <source>
        <dbReference type="Proteomes" id="UP000829194"/>
    </source>
</evidence>
<dbReference type="Proteomes" id="UP000829194">
    <property type="component" value="Chromosome"/>
</dbReference>
<evidence type="ECO:0000313" key="2">
    <source>
        <dbReference type="EMBL" id="UNP30577.1"/>
    </source>
</evidence>
<dbReference type="Pfam" id="PF13302">
    <property type="entry name" value="Acetyltransf_3"/>
    <property type="match status" value="1"/>
</dbReference>
<dbReference type="SUPFAM" id="SSF55729">
    <property type="entry name" value="Acyl-CoA N-acyltransferases (Nat)"/>
    <property type="match status" value="1"/>
</dbReference>
<dbReference type="InterPro" id="IPR000182">
    <property type="entry name" value="GNAT_dom"/>
</dbReference>
<name>A0ABY3XG11_9GAMM</name>
<dbReference type="RefSeq" id="WP_083512309.1">
    <property type="nucleotide sequence ID" value="NZ_CP011131.1"/>
</dbReference>
<proteinExistence type="predicted"/>
<reference evidence="2 3" key="1">
    <citation type="submission" date="2022-03" db="EMBL/GenBank/DDBJ databases">
        <title>Complete genome sequence of Lysobacter capsici VKM B-2533 and Lysobacter gummosus 10.1.1, promising sources of lytic agents.</title>
        <authorList>
            <person name="Tarlachkov S.V."/>
            <person name="Kudryakova I.V."/>
            <person name="Afoshin A.S."/>
            <person name="Leontyevskaya E.A."/>
            <person name="Leontyevskaya N.V."/>
        </authorList>
    </citation>
    <scope>NUCLEOTIDE SEQUENCE [LARGE SCALE GENOMIC DNA]</scope>
    <source>
        <strain evidence="2 3">10.1.1</strain>
    </source>
</reference>
<protein>
    <submittedName>
        <fullName evidence="2">GNAT family N-acetyltransferase</fullName>
    </submittedName>
</protein>
<evidence type="ECO:0000259" key="1">
    <source>
        <dbReference type="PROSITE" id="PS51186"/>
    </source>
</evidence>
<sequence length="203" mass="22533">MTMSKPGEAIAAALAALEDFPLLQGPRVRLRGPREDERDAQALFALFGDEQVMRYWSRPPMQGVSEAHELIAQIRKGMAERNLINWVIADGDDAVIGSCTLFRFDANHRRAELGYALHPAQWGLGIAREAATLALDWAFDTLGLHRCDAGIDPANASSRALLHRLGFVTEGVQRESFFVGERVTDSELLGLLVKDWRAARSRH</sequence>
<feature type="domain" description="N-acetyltransferase" evidence="1">
    <location>
        <begin position="28"/>
        <end position="190"/>
    </location>
</feature>